<dbReference type="Gene3D" id="3.30.420.40">
    <property type="match status" value="2"/>
</dbReference>
<comment type="caution">
    <text evidence="9">The sequence shown here is derived from an EMBL/GenBank/DDBJ whole genome shotgun (WGS) entry which is preliminary data.</text>
</comment>
<dbReference type="GO" id="GO:0005524">
    <property type="term" value="F:ATP binding"/>
    <property type="evidence" value="ECO:0007669"/>
    <property type="project" value="UniProtKB-KW"/>
</dbReference>
<comment type="similarity">
    <text evidence="1">Belongs to the ROK (NagC/XylR) family.</text>
</comment>
<keyword evidence="6 9" id="KW-0418">Kinase</keyword>
<keyword evidence="10" id="KW-1185">Reference proteome</keyword>
<gene>
    <name evidence="9" type="ORF">CYJ27_03810</name>
</gene>
<dbReference type="PANTHER" id="PTHR18964:SF149">
    <property type="entry name" value="BIFUNCTIONAL UDP-N-ACETYLGLUCOSAMINE 2-EPIMERASE_N-ACETYLMANNOSAMINE KINASE"/>
    <property type="match status" value="1"/>
</dbReference>
<evidence type="ECO:0000256" key="6">
    <source>
        <dbReference type="ARBA" id="ARBA00022777"/>
    </source>
</evidence>
<keyword evidence="5" id="KW-0547">Nucleotide-binding</keyword>
<keyword evidence="4" id="KW-0808">Transferase</keyword>
<dbReference type="PROSITE" id="PS01125">
    <property type="entry name" value="ROK"/>
    <property type="match status" value="1"/>
</dbReference>
<evidence type="ECO:0000256" key="3">
    <source>
        <dbReference type="ARBA" id="ARBA00014701"/>
    </source>
</evidence>
<dbReference type="Pfam" id="PF00480">
    <property type="entry name" value="ROK"/>
    <property type="match status" value="1"/>
</dbReference>
<name>A0A109RCG3_9LACT</name>
<dbReference type="GO" id="GO:0005737">
    <property type="term" value="C:cytoplasm"/>
    <property type="evidence" value="ECO:0007669"/>
    <property type="project" value="InterPro"/>
</dbReference>
<accession>A0A109RCG3</accession>
<protein>
    <recommendedName>
        <fullName evidence="3">Glucokinase</fullName>
        <ecNumber evidence="2">2.7.1.2</ecNumber>
    </recommendedName>
    <alternativeName>
        <fullName evidence="8">Glucose kinase</fullName>
    </alternativeName>
</protein>
<organism evidence="9 10">
    <name type="scientific">Aerococcus christensenii</name>
    <dbReference type="NCBI Taxonomy" id="87541"/>
    <lineage>
        <taxon>Bacteria</taxon>
        <taxon>Bacillati</taxon>
        <taxon>Bacillota</taxon>
        <taxon>Bacilli</taxon>
        <taxon>Lactobacillales</taxon>
        <taxon>Aerococcaceae</taxon>
        <taxon>Aerococcus</taxon>
    </lineage>
</organism>
<dbReference type="GO" id="GO:0006096">
    <property type="term" value="P:glycolytic process"/>
    <property type="evidence" value="ECO:0007669"/>
    <property type="project" value="InterPro"/>
</dbReference>
<evidence type="ECO:0000256" key="4">
    <source>
        <dbReference type="ARBA" id="ARBA00022679"/>
    </source>
</evidence>
<dbReference type="SUPFAM" id="SSF53067">
    <property type="entry name" value="Actin-like ATPase domain"/>
    <property type="match status" value="1"/>
</dbReference>
<proteinExistence type="inferred from homology"/>
<dbReference type="EMBL" id="PKGZ01000002">
    <property type="protein sequence ID" value="PKY91805.1"/>
    <property type="molecule type" value="Genomic_DNA"/>
</dbReference>
<reference evidence="9 10" key="1">
    <citation type="submission" date="2017-12" db="EMBL/GenBank/DDBJ databases">
        <title>Phylogenetic diversity of female urinary microbiome.</title>
        <authorList>
            <person name="Thomas-White K."/>
            <person name="Wolfe A.J."/>
        </authorList>
    </citation>
    <scope>NUCLEOTIDE SEQUENCE [LARGE SCALE GENOMIC DNA]</scope>
    <source>
        <strain evidence="9 10">UMB0844</strain>
    </source>
</reference>
<evidence type="ECO:0000313" key="10">
    <source>
        <dbReference type="Proteomes" id="UP000234775"/>
    </source>
</evidence>
<keyword evidence="7" id="KW-0067">ATP-binding</keyword>
<evidence type="ECO:0000256" key="2">
    <source>
        <dbReference type="ARBA" id="ARBA00012323"/>
    </source>
</evidence>
<dbReference type="RefSeq" id="WP_060776944.1">
    <property type="nucleotide sequence ID" value="NZ_CP014159.1"/>
</dbReference>
<evidence type="ECO:0000256" key="8">
    <source>
        <dbReference type="ARBA" id="ARBA00032386"/>
    </source>
</evidence>
<dbReference type="InterPro" id="IPR000600">
    <property type="entry name" value="ROK"/>
</dbReference>
<dbReference type="InterPro" id="IPR004654">
    <property type="entry name" value="ROK_glcA"/>
</dbReference>
<dbReference type="InterPro" id="IPR049874">
    <property type="entry name" value="ROK_cs"/>
</dbReference>
<dbReference type="Proteomes" id="UP000234775">
    <property type="component" value="Unassembled WGS sequence"/>
</dbReference>
<dbReference type="PANTHER" id="PTHR18964">
    <property type="entry name" value="ROK (REPRESSOR, ORF, KINASE) FAMILY"/>
    <property type="match status" value="1"/>
</dbReference>
<dbReference type="GO" id="GO:0004340">
    <property type="term" value="F:glucokinase activity"/>
    <property type="evidence" value="ECO:0007669"/>
    <property type="project" value="UniProtKB-EC"/>
</dbReference>
<sequence length="322" mass="33671">MKFIIGIDLGGTSAKLALFTEDLEAIKMWQVATSSEDHGWKIVPNIVKALQAEILKQGLDLSDCLGIGMGSPGAIDRRKGTVTGAYNLGWETAYPVKEEFKHLLGDFPVYIENDANVAALGEQAKGAAADTENMVLVTLGTGVGGGIVCNGRLLTGQASAGEIGHMIAKVDGPPCTCGSKGCIETIASATGIHRLAEEKALSSQVESPLAKRFKLGEDISVKAIVDAAKNGDALGEKVMKEAMGALGITLSQLACVLNPEKIVIGGGVANAGQYLIDQLQEVVEANTYPPNRRHLKILLAQLGNDAGVIGAASLVLKERKRS</sequence>
<dbReference type="EC" id="2.7.1.2" evidence="2"/>
<dbReference type="KEGG" id="acg:AWM71_05130"/>
<evidence type="ECO:0000256" key="1">
    <source>
        <dbReference type="ARBA" id="ARBA00006479"/>
    </source>
</evidence>
<evidence type="ECO:0000313" key="9">
    <source>
        <dbReference type="EMBL" id="PKY91805.1"/>
    </source>
</evidence>
<dbReference type="NCBIfam" id="TIGR00744">
    <property type="entry name" value="ROK_glcA_fam"/>
    <property type="match status" value="1"/>
</dbReference>
<evidence type="ECO:0000256" key="5">
    <source>
        <dbReference type="ARBA" id="ARBA00022741"/>
    </source>
</evidence>
<dbReference type="InterPro" id="IPR043129">
    <property type="entry name" value="ATPase_NBD"/>
</dbReference>
<dbReference type="AlphaFoldDB" id="A0A109RCG3"/>
<evidence type="ECO:0000256" key="7">
    <source>
        <dbReference type="ARBA" id="ARBA00022840"/>
    </source>
</evidence>